<evidence type="ECO:0000313" key="5">
    <source>
        <dbReference type="Proteomes" id="UP000198287"/>
    </source>
</evidence>
<accession>A0A226EG40</accession>
<organism evidence="4 5">
    <name type="scientific">Folsomia candida</name>
    <name type="common">Springtail</name>
    <dbReference type="NCBI Taxonomy" id="158441"/>
    <lineage>
        <taxon>Eukaryota</taxon>
        <taxon>Metazoa</taxon>
        <taxon>Ecdysozoa</taxon>
        <taxon>Arthropoda</taxon>
        <taxon>Hexapoda</taxon>
        <taxon>Collembola</taxon>
        <taxon>Entomobryomorpha</taxon>
        <taxon>Isotomoidea</taxon>
        <taxon>Isotomidae</taxon>
        <taxon>Proisotominae</taxon>
        <taxon>Folsomia</taxon>
    </lineage>
</organism>
<dbReference type="AlphaFoldDB" id="A0A226EG40"/>
<dbReference type="Proteomes" id="UP000198287">
    <property type="component" value="Unassembled WGS sequence"/>
</dbReference>
<feature type="region of interest" description="Disordered" evidence="1">
    <location>
        <begin position="166"/>
        <end position="197"/>
    </location>
</feature>
<feature type="compositionally biased region" description="Pro residues" evidence="1">
    <location>
        <begin position="297"/>
        <end position="311"/>
    </location>
</feature>
<feature type="region of interest" description="Disordered" evidence="1">
    <location>
        <begin position="218"/>
        <end position="267"/>
    </location>
</feature>
<keyword evidence="3" id="KW-0732">Signal</keyword>
<protein>
    <submittedName>
        <fullName evidence="4">Uncharacterized protein</fullName>
    </submittedName>
</protein>
<keyword evidence="2" id="KW-1133">Transmembrane helix</keyword>
<gene>
    <name evidence="4" type="ORF">Fcan01_08784</name>
</gene>
<name>A0A226EG40_FOLCA</name>
<feature type="chain" id="PRO_5012646556" evidence="3">
    <location>
        <begin position="27"/>
        <end position="373"/>
    </location>
</feature>
<sequence>MLIFLHNFLNLLFTIIFALFFSSTEATLHASSRSHAKVKNDKNNDNPIQQSSSLNNIDKLSKKGLGVEDGDTYMTSTSISVAYHHGWYSVAGGKNQTYHSSGGAEQTGSNNATTEEKMRRIIEMTVLICGITVVVVVFFLSVRISAHLFKKFKIYSNQRLSAPNGNGNGNEMSVHYSNGRSANGGGSSSGVESSTIRSPTAPAASLYAVMPGHFLHQPCYPGSSRDPPTGSGSTSGGGGTDVRPTSTTTTTISTSRHVDGTYRPGIRGMSSITTQIEDDAQIHHHIAQSYASTSHPTAPPRAETPPPPYPGPTKDEVKVESQVKLEDDDEKHGDDPRQNPPPDFHPHLVNHQPGRSDEVEKEQDDKSAADLSR</sequence>
<feature type="compositionally biased region" description="Low complexity" evidence="1">
    <location>
        <begin position="221"/>
        <end position="232"/>
    </location>
</feature>
<keyword evidence="5" id="KW-1185">Reference proteome</keyword>
<keyword evidence="2" id="KW-0812">Transmembrane</keyword>
<proteinExistence type="predicted"/>
<feature type="region of interest" description="Disordered" evidence="1">
    <location>
        <begin position="289"/>
        <end position="373"/>
    </location>
</feature>
<evidence type="ECO:0000256" key="3">
    <source>
        <dbReference type="SAM" id="SignalP"/>
    </source>
</evidence>
<reference evidence="4 5" key="1">
    <citation type="submission" date="2015-12" db="EMBL/GenBank/DDBJ databases">
        <title>The genome of Folsomia candida.</title>
        <authorList>
            <person name="Faddeeva A."/>
            <person name="Derks M.F."/>
            <person name="Anvar Y."/>
            <person name="Smit S."/>
            <person name="Van Straalen N."/>
            <person name="Roelofs D."/>
        </authorList>
    </citation>
    <scope>NUCLEOTIDE SEQUENCE [LARGE SCALE GENOMIC DNA]</scope>
    <source>
        <strain evidence="4 5">VU population</strain>
        <tissue evidence="4">Whole body</tissue>
    </source>
</reference>
<feature type="transmembrane region" description="Helical" evidence="2">
    <location>
        <begin position="124"/>
        <end position="149"/>
    </location>
</feature>
<feature type="compositionally biased region" description="Basic and acidic residues" evidence="1">
    <location>
        <begin position="313"/>
        <end position="337"/>
    </location>
</feature>
<feature type="compositionally biased region" description="Basic and acidic residues" evidence="1">
    <location>
        <begin position="354"/>
        <end position="373"/>
    </location>
</feature>
<dbReference type="EMBL" id="LNIX01000004">
    <property type="protein sequence ID" value="OXA55616.1"/>
    <property type="molecule type" value="Genomic_DNA"/>
</dbReference>
<evidence type="ECO:0000256" key="1">
    <source>
        <dbReference type="SAM" id="MobiDB-lite"/>
    </source>
</evidence>
<feature type="signal peptide" evidence="3">
    <location>
        <begin position="1"/>
        <end position="26"/>
    </location>
</feature>
<evidence type="ECO:0000256" key="2">
    <source>
        <dbReference type="SAM" id="Phobius"/>
    </source>
</evidence>
<comment type="caution">
    <text evidence="4">The sequence shown here is derived from an EMBL/GenBank/DDBJ whole genome shotgun (WGS) entry which is preliminary data.</text>
</comment>
<feature type="compositionally biased region" description="Low complexity" evidence="1">
    <location>
        <begin position="245"/>
        <end position="255"/>
    </location>
</feature>
<keyword evidence="2" id="KW-0472">Membrane</keyword>
<evidence type="ECO:0000313" key="4">
    <source>
        <dbReference type="EMBL" id="OXA55616.1"/>
    </source>
</evidence>